<feature type="transmembrane region" description="Helical" evidence="7">
    <location>
        <begin position="136"/>
        <end position="154"/>
    </location>
</feature>
<feature type="transmembrane region" description="Helical" evidence="7">
    <location>
        <begin position="55"/>
        <end position="80"/>
    </location>
</feature>
<evidence type="ECO:0000313" key="9">
    <source>
        <dbReference type="Proteomes" id="UP000675653"/>
    </source>
</evidence>
<dbReference type="Pfam" id="PF03350">
    <property type="entry name" value="UPF0114"/>
    <property type="match status" value="1"/>
</dbReference>
<comment type="similarity">
    <text evidence="2 7">Belongs to the UPF0114 family.</text>
</comment>
<protein>
    <recommendedName>
        <fullName evidence="7">UPF0114 protein KAT72_13225</fullName>
    </recommendedName>
</protein>
<evidence type="ECO:0000256" key="7">
    <source>
        <dbReference type="HAMAP-Rule" id="MF_00143"/>
    </source>
</evidence>
<dbReference type="EMBL" id="JAGRZL010000037">
    <property type="protein sequence ID" value="MBR7629957.1"/>
    <property type="molecule type" value="Genomic_DNA"/>
</dbReference>
<evidence type="ECO:0000313" key="8">
    <source>
        <dbReference type="EMBL" id="MBR7629957.1"/>
    </source>
</evidence>
<dbReference type="InterPro" id="IPR005134">
    <property type="entry name" value="UPF0114"/>
</dbReference>
<dbReference type="RefSeq" id="WP_042035645.1">
    <property type="nucleotide sequence ID" value="NZ_CAWMAJ010000038.1"/>
</dbReference>
<organism evidence="8 9">
    <name type="scientific">Aeromonas popoffii</name>
    <dbReference type="NCBI Taxonomy" id="70856"/>
    <lineage>
        <taxon>Bacteria</taxon>
        <taxon>Pseudomonadati</taxon>
        <taxon>Pseudomonadota</taxon>
        <taxon>Gammaproteobacteria</taxon>
        <taxon>Aeromonadales</taxon>
        <taxon>Aeromonadaceae</taxon>
        <taxon>Aeromonas</taxon>
    </lineage>
</organism>
<comment type="subcellular location">
    <subcellularLocation>
        <location evidence="1 7">Cell membrane</location>
        <topology evidence="1 7">Multi-pass membrane protein</topology>
    </subcellularLocation>
</comment>
<dbReference type="PANTHER" id="PTHR38596:SF1">
    <property type="entry name" value="UPF0114 PROTEIN YQHA"/>
    <property type="match status" value="1"/>
</dbReference>
<keyword evidence="4 7" id="KW-0812">Transmembrane</keyword>
<proteinExistence type="inferred from homology"/>
<sequence>MRRFNLMLNGSRLMMFPFYVCILVCVALLMVKFAMQLYTLCRNIIDIHYLDLITGVLTLVDFVLVAQMLILVAICGYLQFIQTPEQRAAMTDNWFNKINFVSLKLIVINSLVTISGIEVLKAFLGNSSGNEVEIKWSVIVFLAFSLAALIYAITEKLVVERE</sequence>
<dbReference type="HAMAP" id="MF_00143">
    <property type="entry name" value="UPF0114"/>
    <property type="match status" value="1"/>
</dbReference>
<keyword evidence="3 7" id="KW-1003">Cell membrane</keyword>
<keyword evidence="6 7" id="KW-0472">Membrane</keyword>
<keyword evidence="9" id="KW-1185">Reference proteome</keyword>
<comment type="caution">
    <text evidence="8">The sequence shown here is derived from an EMBL/GenBank/DDBJ whole genome shotgun (WGS) entry which is preliminary data.</text>
</comment>
<dbReference type="InterPro" id="IPR020761">
    <property type="entry name" value="UPF0114_bac"/>
</dbReference>
<feature type="transmembrane region" description="Helical" evidence="7">
    <location>
        <begin position="12"/>
        <end position="35"/>
    </location>
</feature>
<name>A0ABS5GSB8_9GAMM</name>
<evidence type="ECO:0000256" key="6">
    <source>
        <dbReference type="ARBA" id="ARBA00023136"/>
    </source>
</evidence>
<evidence type="ECO:0000256" key="4">
    <source>
        <dbReference type="ARBA" id="ARBA00022692"/>
    </source>
</evidence>
<evidence type="ECO:0000256" key="5">
    <source>
        <dbReference type="ARBA" id="ARBA00022989"/>
    </source>
</evidence>
<reference evidence="8 9" key="1">
    <citation type="submission" date="2021-04" db="EMBL/GenBank/DDBJ databases">
        <title>Draft Genome of Aeromonas popoffii ID682, isolated from a natural water source in Idaho.</title>
        <authorList>
            <person name="Testerman T."/>
            <person name="Graf J."/>
        </authorList>
    </citation>
    <scope>NUCLEOTIDE SEQUENCE [LARGE SCALE GENOMIC DNA]</scope>
    <source>
        <strain evidence="8 9">ID682</strain>
    </source>
</reference>
<evidence type="ECO:0000256" key="2">
    <source>
        <dbReference type="ARBA" id="ARBA00005774"/>
    </source>
</evidence>
<feature type="transmembrane region" description="Helical" evidence="7">
    <location>
        <begin position="101"/>
        <end position="124"/>
    </location>
</feature>
<evidence type="ECO:0000256" key="1">
    <source>
        <dbReference type="ARBA" id="ARBA00004651"/>
    </source>
</evidence>
<evidence type="ECO:0000256" key="3">
    <source>
        <dbReference type="ARBA" id="ARBA00022475"/>
    </source>
</evidence>
<accession>A0ABS5GSB8</accession>
<keyword evidence="5 7" id="KW-1133">Transmembrane helix</keyword>
<dbReference type="Proteomes" id="UP000675653">
    <property type="component" value="Unassembled WGS sequence"/>
</dbReference>
<dbReference type="PANTHER" id="PTHR38596">
    <property type="entry name" value="UPF0114 PROTEIN YQHA"/>
    <property type="match status" value="1"/>
</dbReference>
<gene>
    <name evidence="8" type="ORF">KAT72_13225</name>
</gene>